<dbReference type="EMBL" id="HBDY01003355">
    <property type="protein sequence ID" value="CAD8230949.1"/>
    <property type="molecule type" value="Transcribed_RNA"/>
</dbReference>
<evidence type="ECO:0000256" key="4">
    <source>
        <dbReference type="ARBA" id="ARBA00022692"/>
    </source>
</evidence>
<protein>
    <recommendedName>
        <fullName evidence="8">S-acyltransferase</fullName>
        <ecNumber evidence="8">2.3.1.225</ecNumber>
    </recommendedName>
    <alternativeName>
        <fullName evidence="8">Palmitoyltransferase</fullName>
    </alternativeName>
</protein>
<evidence type="ECO:0000256" key="2">
    <source>
        <dbReference type="ARBA" id="ARBA00008574"/>
    </source>
</evidence>
<evidence type="ECO:0000256" key="6">
    <source>
        <dbReference type="ARBA" id="ARBA00023136"/>
    </source>
</evidence>
<keyword evidence="7 8" id="KW-0012">Acyltransferase</keyword>
<evidence type="ECO:0000256" key="9">
    <source>
        <dbReference type="SAM" id="MobiDB-lite"/>
    </source>
</evidence>
<evidence type="ECO:0000256" key="8">
    <source>
        <dbReference type="RuleBase" id="RU079119"/>
    </source>
</evidence>
<gene>
    <name evidence="11" type="ORF">MPUS1402_LOCUS2535</name>
</gene>
<comment type="subcellular location">
    <subcellularLocation>
        <location evidence="1">Membrane</location>
        <topology evidence="1">Multi-pass membrane protein</topology>
    </subcellularLocation>
</comment>
<keyword evidence="4 8" id="KW-0812">Transmembrane</keyword>
<keyword evidence="6 8" id="KW-0472">Membrane</keyword>
<dbReference type="EC" id="2.3.1.225" evidence="8"/>
<feature type="region of interest" description="Disordered" evidence="9">
    <location>
        <begin position="119"/>
        <end position="140"/>
    </location>
</feature>
<dbReference type="PROSITE" id="PS50216">
    <property type="entry name" value="DHHC"/>
    <property type="match status" value="1"/>
</dbReference>
<dbReference type="PANTHER" id="PTHR12246">
    <property type="entry name" value="PALMITOYLTRANSFERASE ZDHHC16"/>
    <property type="match status" value="1"/>
</dbReference>
<feature type="transmembrane region" description="Helical" evidence="8">
    <location>
        <begin position="47"/>
        <end position="70"/>
    </location>
</feature>
<comment type="domain">
    <text evidence="8">The DHHC domain is required for palmitoyltransferase activity.</text>
</comment>
<feature type="domain" description="Palmitoyltransferase DHHC" evidence="10">
    <location>
        <begin position="151"/>
        <end position="295"/>
    </location>
</feature>
<keyword evidence="3 8" id="KW-0808">Transferase</keyword>
<accession>A0A7R9TBI1</accession>
<proteinExistence type="inferred from homology"/>
<feature type="transmembrane region" description="Helical" evidence="8">
    <location>
        <begin position="255"/>
        <end position="279"/>
    </location>
</feature>
<evidence type="ECO:0000313" key="11">
    <source>
        <dbReference type="EMBL" id="CAD8230949.1"/>
    </source>
</evidence>
<evidence type="ECO:0000256" key="3">
    <source>
        <dbReference type="ARBA" id="ARBA00022679"/>
    </source>
</evidence>
<name>A0A7R9TBI1_MICPS</name>
<sequence length="390" mass="42295">MSASFSSLDLMEKDALMARGGDRGRGGDDIVQKAFGGSRFRQIPRAIFAKLTLPVILVLGVIWYVYFVAVHGVMRPWVLHGANSTSTHEYAFTVTTCMAVVMYACCVFVDPGRVPAHYRPNDGDGGGPGGLNGGGSSSSRGRLLELKRKGGSRFCKKCMTHKPPRAHHCRVCNKCVLRMDHHCVWINNCVGHGNYKAFFLFLTYVAVACWHAFVCLAWHAFEGLEDDHVAAARSTTTSRANVNAHANAAAEGHGWILLEVSCLTLCVPLVVALSLLWCWHAYLVVNNKTTIEHYEGVRSRVVPRDDGEGGGGGAVNMPPLHPTGGAADAAHPYSLGVVANLREILGHRVLCWLAPSCAISGDGLSFANVADGPRYRREVKKKETELTLLS</sequence>
<organism evidence="11">
    <name type="scientific">Micromonas pusilla</name>
    <name type="common">Picoplanktonic green alga</name>
    <name type="synonym">Chromulina pusilla</name>
    <dbReference type="NCBI Taxonomy" id="38833"/>
    <lineage>
        <taxon>Eukaryota</taxon>
        <taxon>Viridiplantae</taxon>
        <taxon>Chlorophyta</taxon>
        <taxon>Mamiellophyceae</taxon>
        <taxon>Mamiellales</taxon>
        <taxon>Mamiellaceae</taxon>
        <taxon>Micromonas</taxon>
    </lineage>
</organism>
<evidence type="ECO:0000259" key="10">
    <source>
        <dbReference type="Pfam" id="PF01529"/>
    </source>
</evidence>
<dbReference type="AlphaFoldDB" id="A0A7R9TBI1"/>
<dbReference type="InterPro" id="IPR039859">
    <property type="entry name" value="PFA4/ZDH16/20/ERF2-like"/>
</dbReference>
<comment type="similarity">
    <text evidence="2 8">Belongs to the DHHC palmitoyltransferase family.</text>
</comment>
<evidence type="ECO:0000256" key="1">
    <source>
        <dbReference type="ARBA" id="ARBA00004141"/>
    </source>
</evidence>
<keyword evidence="5 8" id="KW-1133">Transmembrane helix</keyword>
<evidence type="ECO:0000256" key="7">
    <source>
        <dbReference type="ARBA" id="ARBA00023315"/>
    </source>
</evidence>
<feature type="transmembrane region" description="Helical" evidence="8">
    <location>
        <begin position="197"/>
        <end position="221"/>
    </location>
</feature>
<dbReference type="GO" id="GO:0019706">
    <property type="term" value="F:protein-cysteine S-palmitoyltransferase activity"/>
    <property type="evidence" value="ECO:0007669"/>
    <property type="project" value="UniProtKB-EC"/>
</dbReference>
<feature type="compositionally biased region" description="Gly residues" evidence="9">
    <location>
        <begin position="123"/>
        <end position="136"/>
    </location>
</feature>
<reference evidence="11" key="1">
    <citation type="submission" date="2021-01" db="EMBL/GenBank/DDBJ databases">
        <authorList>
            <person name="Corre E."/>
            <person name="Pelletier E."/>
            <person name="Niang G."/>
            <person name="Scheremetjew M."/>
            <person name="Finn R."/>
            <person name="Kale V."/>
            <person name="Holt S."/>
            <person name="Cochrane G."/>
            <person name="Meng A."/>
            <person name="Brown T."/>
            <person name="Cohen L."/>
        </authorList>
    </citation>
    <scope>NUCLEOTIDE SEQUENCE</scope>
    <source>
        <strain evidence="11">RCC1614</strain>
    </source>
</reference>
<dbReference type="Pfam" id="PF01529">
    <property type="entry name" value="DHHC"/>
    <property type="match status" value="1"/>
</dbReference>
<evidence type="ECO:0000256" key="5">
    <source>
        <dbReference type="ARBA" id="ARBA00022989"/>
    </source>
</evidence>
<dbReference type="GO" id="GO:0016020">
    <property type="term" value="C:membrane"/>
    <property type="evidence" value="ECO:0007669"/>
    <property type="project" value="UniProtKB-SubCell"/>
</dbReference>
<comment type="catalytic activity">
    <reaction evidence="8">
        <text>L-cysteinyl-[protein] + hexadecanoyl-CoA = S-hexadecanoyl-L-cysteinyl-[protein] + CoA</text>
        <dbReference type="Rhea" id="RHEA:36683"/>
        <dbReference type="Rhea" id="RHEA-COMP:10131"/>
        <dbReference type="Rhea" id="RHEA-COMP:11032"/>
        <dbReference type="ChEBI" id="CHEBI:29950"/>
        <dbReference type="ChEBI" id="CHEBI:57287"/>
        <dbReference type="ChEBI" id="CHEBI:57379"/>
        <dbReference type="ChEBI" id="CHEBI:74151"/>
        <dbReference type="EC" id="2.3.1.225"/>
    </reaction>
</comment>
<feature type="transmembrane region" description="Helical" evidence="8">
    <location>
        <begin position="90"/>
        <end position="109"/>
    </location>
</feature>
<dbReference type="InterPro" id="IPR001594">
    <property type="entry name" value="Palmitoyltrfase_DHHC"/>
</dbReference>